<dbReference type="Pfam" id="PF04909">
    <property type="entry name" value="Amidohydro_2"/>
    <property type="match status" value="1"/>
</dbReference>
<proteinExistence type="predicted"/>
<keyword evidence="1" id="KW-0456">Lyase</keyword>
<dbReference type="GO" id="GO:0005737">
    <property type="term" value="C:cytoplasm"/>
    <property type="evidence" value="ECO:0007669"/>
    <property type="project" value="TreeGrafter"/>
</dbReference>
<dbReference type="GO" id="GO:0016831">
    <property type="term" value="F:carboxy-lyase activity"/>
    <property type="evidence" value="ECO:0007669"/>
    <property type="project" value="InterPro"/>
</dbReference>
<dbReference type="InterPro" id="IPR006680">
    <property type="entry name" value="Amidohydro-rel"/>
</dbReference>
<organism evidence="3 4">
    <name type="scientific">Amycolatopsis acidicola</name>
    <dbReference type="NCBI Taxonomy" id="2596893"/>
    <lineage>
        <taxon>Bacteria</taxon>
        <taxon>Bacillati</taxon>
        <taxon>Actinomycetota</taxon>
        <taxon>Actinomycetes</taxon>
        <taxon>Pseudonocardiales</taxon>
        <taxon>Pseudonocardiaceae</taxon>
        <taxon>Amycolatopsis</taxon>
    </lineage>
</organism>
<dbReference type="PANTHER" id="PTHR21240:SF28">
    <property type="entry name" value="ISO-OROTATE DECARBOXYLASE (EUROFUNG)"/>
    <property type="match status" value="1"/>
</dbReference>
<dbReference type="GO" id="GO:0016787">
    <property type="term" value="F:hydrolase activity"/>
    <property type="evidence" value="ECO:0007669"/>
    <property type="project" value="UniProtKB-KW"/>
</dbReference>
<evidence type="ECO:0000256" key="1">
    <source>
        <dbReference type="ARBA" id="ARBA00023239"/>
    </source>
</evidence>
<comment type="caution">
    <text evidence="3">The sequence shown here is derived from an EMBL/GenBank/DDBJ whole genome shotgun (WGS) entry which is preliminary data.</text>
</comment>
<protein>
    <submittedName>
        <fullName evidence="3">Amidohydrolase</fullName>
    </submittedName>
</protein>
<evidence type="ECO:0000259" key="2">
    <source>
        <dbReference type="Pfam" id="PF04909"/>
    </source>
</evidence>
<dbReference type="InterPro" id="IPR032465">
    <property type="entry name" value="ACMSD"/>
</dbReference>
<gene>
    <name evidence="3" type="ORF">FPZ12_013905</name>
</gene>
<accession>A0A5N0V5B3</accession>
<keyword evidence="4" id="KW-1185">Reference proteome</keyword>
<evidence type="ECO:0000313" key="3">
    <source>
        <dbReference type="EMBL" id="KAA9161599.1"/>
    </source>
</evidence>
<dbReference type="Proteomes" id="UP000319769">
    <property type="component" value="Unassembled WGS sequence"/>
</dbReference>
<dbReference type="AlphaFoldDB" id="A0A5N0V5B3"/>
<dbReference type="InterPro" id="IPR032466">
    <property type="entry name" value="Metal_Hydrolase"/>
</dbReference>
<evidence type="ECO:0000313" key="4">
    <source>
        <dbReference type="Proteomes" id="UP000319769"/>
    </source>
</evidence>
<reference evidence="3" key="1">
    <citation type="submission" date="2019-09" db="EMBL/GenBank/DDBJ databases">
        <authorList>
            <person name="Teo W.F.A."/>
            <person name="Duangmal K."/>
        </authorList>
    </citation>
    <scope>NUCLEOTIDE SEQUENCE [LARGE SCALE GENOMIC DNA]</scope>
    <source>
        <strain evidence="3">K81G1</strain>
    </source>
</reference>
<dbReference type="Gene3D" id="3.20.20.140">
    <property type="entry name" value="Metal-dependent hydrolases"/>
    <property type="match status" value="1"/>
</dbReference>
<name>A0A5N0V5B3_9PSEU</name>
<dbReference type="SUPFAM" id="SSF51556">
    <property type="entry name" value="Metallo-dependent hydrolases"/>
    <property type="match status" value="1"/>
</dbReference>
<sequence length="305" mass="33519">MSDRIDTHQHYLPGFYRDLLDRHGKNAGGWPMPDWSTQSALNLMDELRIATGVLSLSSPGVRFGDQSRDIARRVNEFGAELVKDRPDRFGLFASLPLPDVDGALAEVAYAFDELNADGVVLMSNVEGTYLGERSYEPLWEELNRRGAVVFVHPDAPPMQMLDGLPAPLLDFPFDTTRTAVHMVANGVLSRHTAMKVLLSHAGGFLPYAAYRFTGAAMFNEGITAESVFTDLRRFYFDTALSSTPATMPSLLAFADHTHITFGSDFPFAPASAQITAMLDDAGLDDGLHTAINRGNAEHLFPRLAR</sequence>
<dbReference type="PANTHER" id="PTHR21240">
    <property type="entry name" value="2-AMINO-3-CARBOXYLMUCONATE-6-SEMIALDEHYDE DECARBOXYLASE"/>
    <property type="match status" value="1"/>
</dbReference>
<dbReference type="RefSeq" id="WP_144746044.1">
    <property type="nucleotide sequence ID" value="NZ_VMNW02000016.1"/>
</dbReference>
<dbReference type="OrthoDB" id="8673173at2"/>
<dbReference type="GO" id="GO:0019748">
    <property type="term" value="P:secondary metabolic process"/>
    <property type="evidence" value="ECO:0007669"/>
    <property type="project" value="TreeGrafter"/>
</dbReference>
<dbReference type="EMBL" id="VMNW02000016">
    <property type="protein sequence ID" value="KAA9161599.1"/>
    <property type="molecule type" value="Genomic_DNA"/>
</dbReference>
<feature type="domain" description="Amidohydrolase-related" evidence="2">
    <location>
        <begin position="5"/>
        <end position="301"/>
    </location>
</feature>